<dbReference type="AlphaFoldDB" id="A0A9P5ZYJ3"/>
<dbReference type="Proteomes" id="UP000807025">
    <property type="component" value="Unassembled WGS sequence"/>
</dbReference>
<reference evidence="1" key="1">
    <citation type="submission" date="2020-11" db="EMBL/GenBank/DDBJ databases">
        <authorList>
            <consortium name="DOE Joint Genome Institute"/>
            <person name="Ahrendt S."/>
            <person name="Riley R."/>
            <person name="Andreopoulos W."/>
            <person name="Labutti K."/>
            <person name="Pangilinan J."/>
            <person name="Ruiz-Duenas F.J."/>
            <person name="Barrasa J.M."/>
            <person name="Sanchez-Garcia M."/>
            <person name="Camarero S."/>
            <person name="Miyauchi S."/>
            <person name="Serrano A."/>
            <person name="Linde D."/>
            <person name="Babiker R."/>
            <person name="Drula E."/>
            <person name="Ayuso-Fernandez I."/>
            <person name="Pacheco R."/>
            <person name="Padilla G."/>
            <person name="Ferreira P."/>
            <person name="Barriuso J."/>
            <person name="Kellner H."/>
            <person name="Castanera R."/>
            <person name="Alfaro M."/>
            <person name="Ramirez L."/>
            <person name="Pisabarro A.G."/>
            <person name="Kuo A."/>
            <person name="Tritt A."/>
            <person name="Lipzen A."/>
            <person name="He G."/>
            <person name="Yan M."/>
            <person name="Ng V."/>
            <person name="Cullen D."/>
            <person name="Martin F."/>
            <person name="Rosso M.-N."/>
            <person name="Henrissat B."/>
            <person name="Hibbett D."/>
            <person name="Martinez A.T."/>
            <person name="Grigoriev I.V."/>
        </authorList>
    </citation>
    <scope>NUCLEOTIDE SEQUENCE</scope>
    <source>
        <strain evidence="1">ATCC 90797</strain>
    </source>
</reference>
<accession>A0A9P5ZYJ3</accession>
<comment type="caution">
    <text evidence="1">The sequence shown here is derived from an EMBL/GenBank/DDBJ whole genome shotgun (WGS) entry which is preliminary data.</text>
</comment>
<organism evidence="1 2">
    <name type="scientific">Pleurotus eryngii</name>
    <name type="common">Boletus of the steppes</name>
    <dbReference type="NCBI Taxonomy" id="5323"/>
    <lineage>
        <taxon>Eukaryota</taxon>
        <taxon>Fungi</taxon>
        <taxon>Dikarya</taxon>
        <taxon>Basidiomycota</taxon>
        <taxon>Agaricomycotina</taxon>
        <taxon>Agaricomycetes</taxon>
        <taxon>Agaricomycetidae</taxon>
        <taxon>Agaricales</taxon>
        <taxon>Pleurotineae</taxon>
        <taxon>Pleurotaceae</taxon>
        <taxon>Pleurotus</taxon>
    </lineage>
</organism>
<dbReference type="OrthoDB" id="3004525at2759"/>
<evidence type="ECO:0000313" key="2">
    <source>
        <dbReference type="Proteomes" id="UP000807025"/>
    </source>
</evidence>
<proteinExistence type="predicted"/>
<keyword evidence="2" id="KW-1185">Reference proteome</keyword>
<sequence>CMRNAHLEMPFHRIQKWTGQYFRPGSLWKVGVCVIIDHGNTDRMDPDQNPYVLFVHMNGLHSLPYIQCGCGGLQE</sequence>
<name>A0A9P5ZYJ3_PLEER</name>
<feature type="non-terminal residue" evidence="1">
    <location>
        <position position="75"/>
    </location>
</feature>
<protein>
    <submittedName>
        <fullName evidence="1">Uncharacterized protein</fullName>
    </submittedName>
</protein>
<feature type="non-terminal residue" evidence="1">
    <location>
        <position position="1"/>
    </location>
</feature>
<gene>
    <name evidence="1" type="ORF">BDN71DRAFT_1361608</name>
</gene>
<dbReference type="EMBL" id="MU154570">
    <property type="protein sequence ID" value="KAF9494654.1"/>
    <property type="molecule type" value="Genomic_DNA"/>
</dbReference>
<evidence type="ECO:0000313" key="1">
    <source>
        <dbReference type="EMBL" id="KAF9494654.1"/>
    </source>
</evidence>